<sequence length="435" mass="42639">MNPSAAPAPAARRAASPRAAAAGGEPGAATSTEAGPHATAATPTATSSSSKWHAYYEADPTSAPWDTHDASSQLRAYLCGCSSGTPAAAPSAPAPSAATQGATGPGGAAPHASAAGLLHVCERCARTKPPALVEWLAATATGVGAPEAPGSVGTSGRPPPLPPRPPRVLEMCCGTGGSLAYMRRLGFHVVGAELVEAACRVAAERLAAAAAAAGPSETAHATAGPGELSGVVVEAVCSSGSGSGSGSGAVGSSSGNTRVEEAPAGPAALLLHGDLFAAAASRQIAPQSFDFVYDCQGLHAMPGDLRPAYARVMAAALRPGGTALVLVGRREGDGEVAAAAAAAGRDGQRSRGCCGGGGGLSELKRLFPSADAAGQHSGAGAGVSGAEAGEAGGSSTEEEGRWQWLGCSATRFDLTTAYRQLPAAPPAWCLLLRRC</sequence>
<accession>A0A835SUZ0</accession>
<evidence type="ECO:0000256" key="1">
    <source>
        <dbReference type="SAM" id="MobiDB-lite"/>
    </source>
</evidence>
<evidence type="ECO:0000313" key="3">
    <source>
        <dbReference type="Proteomes" id="UP000650467"/>
    </source>
</evidence>
<dbReference type="SUPFAM" id="SSF53335">
    <property type="entry name" value="S-adenosyl-L-methionine-dependent methyltransferases"/>
    <property type="match status" value="1"/>
</dbReference>
<comment type="caution">
    <text evidence="2">The sequence shown here is derived from an EMBL/GenBank/DDBJ whole genome shotgun (WGS) entry which is preliminary data.</text>
</comment>
<dbReference type="PANTHER" id="PTHR10259">
    <property type="entry name" value="THIOPURINE S-METHYLTRANSFERASE"/>
    <property type="match status" value="1"/>
</dbReference>
<protein>
    <recommendedName>
        <fullName evidence="4">Methyltransferase domain-containing protein</fullName>
    </recommendedName>
</protein>
<name>A0A835SUZ0_CHLIN</name>
<organism evidence="2 3">
    <name type="scientific">Chlamydomonas incerta</name>
    <dbReference type="NCBI Taxonomy" id="51695"/>
    <lineage>
        <taxon>Eukaryota</taxon>
        <taxon>Viridiplantae</taxon>
        <taxon>Chlorophyta</taxon>
        <taxon>core chlorophytes</taxon>
        <taxon>Chlorophyceae</taxon>
        <taxon>CS clade</taxon>
        <taxon>Chlamydomonadales</taxon>
        <taxon>Chlamydomonadaceae</taxon>
        <taxon>Chlamydomonas</taxon>
    </lineage>
</organism>
<dbReference type="AlphaFoldDB" id="A0A835SUZ0"/>
<proteinExistence type="predicted"/>
<feature type="compositionally biased region" description="Low complexity" evidence="1">
    <location>
        <begin position="1"/>
        <end position="50"/>
    </location>
</feature>
<gene>
    <name evidence="2" type="ORF">HXX76_008179</name>
</gene>
<evidence type="ECO:0008006" key="4">
    <source>
        <dbReference type="Google" id="ProtNLM"/>
    </source>
</evidence>
<dbReference type="Gene3D" id="3.40.50.150">
    <property type="entry name" value="Vaccinia Virus protein VP39"/>
    <property type="match status" value="1"/>
</dbReference>
<dbReference type="Pfam" id="PF13489">
    <property type="entry name" value="Methyltransf_23"/>
    <property type="match status" value="1"/>
</dbReference>
<feature type="region of interest" description="Disordered" evidence="1">
    <location>
        <begin position="88"/>
        <end position="109"/>
    </location>
</feature>
<dbReference type="InterPro" id="IPR029063">
    <property type="entry name" value="SAM-dependent_MTases_sf"/>
</dbReference>
<dbReference type="PANTHER" id="PTHR10259:SF11">
    <property type="entry name" value="THIOPURINE S-METHYLTRANSFERASE"/>
    <property type="match status" value="1"/>
</dbReference>
<dbReference type="EMBL" id="JAEHOC010000018">
    <property type="protein sequence ID" value="KAG2433822.1"/>
    <property type="molecule type" value="Genomic_DNA"/>
</dbReference>
<feature type="region of interest" description="Disordered" evidence="1">
    <location>
        <begin position="1"/>
        <end position="51"/>
    </location>
</feature>
<dbReference type="Proteomes" id="UP000650467">
    <property type="component" value="Unassembled WGS sequence"/>
</dbReference>
<feature type="region of interest" description="Disordered" evidence="1">
    <location>
        <begin position="240"/>
        <end position="260"/>
    </location>
</feature>
<dbReference type="OrthoDB" id="540453at2759"/>
<keyword evidence="3" id="KW-1185">Reference proteome</keyword>
<evidence type="ECO:0000313" key="2">
    <source>
        <dbReference type="EMBL" id="KAG2433822.1"/>
    </source>
</evidence>
<dbReference type="GO" id="GO:0008119">
    <property type="term" value="F:thiopurine S-methyltransferase activity"/>
    <property type="evidence" value="ECO:0007669"/>
    <property type="project" value="TreeGrafter"/>
</dbReference>
<feature type="compositionally biased region" description="Low complexity" evidence="1">
    <location>
        <begin position="384"/>
        <end position="395"/>
    </location>
</feature>
<reference evidence="2" key="1">
    <citation type="journal article" date="2020" name="bioRxiv">
        <title>Comparative genomics of Chlamydomonas.</title>
        <authorList>
            <person name="Craig R.J."/>
            <person name="Hasan A.R."/>
            <person name="Ness R.W."/>
            <person name="Keightley P.D."/>
        </authorList>
    </citation>
    <scope>NUCLEOTIDE SEQUENCE</scope>
    <source>
        <strain evidence="2">SAG 7.73</strain>
    </source>
</reference>
<feature type="region of interest" description="Disordered" evidence="1">
    <location>
        <begin position="372"/>
        <end position="400"/>
    </location>
</feature>